<keyword evidence="3" id="KW-1003">Cell membrane</keyword>
<evidence type="ECO:0000313" key="10">
    <source>
        <dbReference type="Proteomes" id="UP000318053"/>
    </source>
</evidence>
<comment type="subcellular location">
    <subcellularLocation>
        <location evidence="1">Cell membrane</location>
        <topology evidence="1">Single-pass membrane protein</topology>
    </subcellularLocation>
    <subcellularLocation>
        <location evidence="7">Cell membrane</location>
        <topology evidence="7">Single-pass type II membrane protein</topology>
    </subcellularLocation>
</comment>
<keyword evidence="10" id="KW-1185">Reference proteome</keyword>
<feature type="transmembrane region" description="Helical" evidence="8">
    <location>
        <begin position="21"/>
        <end position="40"/>
    </location>
</feature>
<dbReference type="GO" id="GO:0022857">
    <property type="term" value="F:transmembrane transporter activity"/>
    <property type="evidence" value="ECO:0007669"/>
    <property type="project" value="InterPro"/>
</dbReference>
<evidence type="ECO:0000313" key="9">
    <source>
        <dbReference type="EMBL" id="TWT74015.1"/>
    </source>
</evidence>
<keyword evidence="6 8" id="KW-0472">Membrane</keyword>
<dbReference type="RefSeq" id="WP_146390076.1">
    <property type="nucleotide sequence ID" value="NZ_SJPK01000002.1"/>
</dbReference>
<evidence type="ECO:0000256" key="1">
    <source>
        <dbReference type="ARBA" id="ARBA00004162"/>
    </source>
</evidence>
<sequence length="156" mass="17301">MKSPQSHRSATRRGQDRISMTPMIDIVFLLIIFFLVSSHLSRQETRHPVTLSEADAGELDDGESAALTITLDRDGKVFLASEVIPREDFPGRFAAYQESRASAADPSQRKVRLRVDRTLPYRDVEPILKELARQSVADVSIVVSPRDTASPSAVVP</sequence>
<dbReference type="Pfam" id="PF02472">
    <property type="entry name" value="ExbD"/>
    <property type="match status" value="1"/>
</dbReference>
<keyword evidence="7" id="KW-0813">Transport</keyword>
<evidence type="ECO:0000256" key="5">
    <source>
        <dbReference type="ARBA" id="ARBA00022989"/>
    </source>
</evidence>
<evidence type="ECO:0000256" key="8">
    <source>
        <dbReference type="SAM" id="Phobius"/>
    </source>
</evidence>
<protein>
    <submittedName>
        <fullName evidence="9">Biopolymer transport protein ExbD/TolR</fullName>
    </submittedName>
</protein>
<evidence type="ECO:0000256" key="6">
    <source>
        <dbReference type="ARBA" id="ARBA00023136"/>
    </source>
</evidence>
<evidence type="ECO:0000256" key="2">
    <source>
        <dbReference type="ARBA" id="ARBA00005811"/>
    </source>
</evidence>
<comment type="caution">
    <text evidence="9">The sequence shown here is derived from an EMBL/GenBank/DDBJ whole genome shotgun (WGS) entry which is preliminary data.</text>
</comment>
<keyword evidence="4 7" id="KW-0812">Transmembrane</keyword>
<dbReference type="PANTHER" id="PTHR30558">
    <property type="entry name" value="EXBD MEMBRANE COMPONENT OF PMF-DRIVEN MACROMOLECULE IMPORT SYSTEM"/>
    <property type="match status" value="1"/>
</dbReference>
<dbReference type="EMBL" id="SJPK01000002">
    <property type="protein sequence ID" value="TWT74015.1"/>
    <property type="molecule type" value="Genomic_DNA"/>
</dbReference>
<comment type="similarity">
    <text evidence="2 7">Belongs to the ExbD/TolR family.</text>
</comment>
<dbReference type="InterPro" id="IPR003400">
    <property type="entry name" value="ExbD"/>
</dbReference>
<name>A0A5C5YHE3_9BACT</name>
<dbReference type="GO" id="GO:0015031">
    <property type="term" value="P:protein transport"/>
    <property type="evidence" value="ECO:0007669"/>
    <property type="project" value="UniProtKB-KW"/>
</dbReference>
<dbReference type="Proteomes" id="UP000318053">
    <property type="component" value="Unassembled WGS sequence"/>
</dbReference>
<keyword evidence="5 8" id="KW-1133">Transmembrane helix</keyword>
<reference evidence="9 10" key="1">
    <citation type="submission" date="2019-02" db="EMBL/GenBank/DDBJ databases">
        <title>Deep-cultivation of Planctomycetes and their phenomic and genomic characterization uncovers novel biology.</title>
        <authorList>
            <person name="Wiegand S."/>
            <person name="Jogler M."/>
            <person name="Boedeker C."/>
            <person name="Pinto D."/>
            <person name="Vollmers J."/>
            <person name="Rivas-Marin E."/>
            <person name="Kohn T."/>
            <person name="Peeters S.H."/>
            <person name="Heuer A."/>
            <person name="Rast P."/>
            <person name="Oberbeckmann S."/>
            <person name="Bunk B."/>
            <person name="Jeske O."/>
            <person name="Meyerdierks A."/>
            <person name="Storesund J.E."/>
            <person name="Kallscheuer N."/>
            <person name="Luecker S."/>
            <person name="Lage O.M."/>
            <person name="Pohl T."/>
            <person name="Merkel B.J."/>
            <person name="Hornburger P."/>
            <person name="Mueller R.-W."/>
            <person name="Bruemmer F."/>
            <person name="Labrenz M."/>
            <person name="Spormann A.M."/>
            <person name="Op Den Camp H."/>
            <person name="Overmann J."/>
            <person name="Amann R."/>
            <person name="Jetten M.S.M."/>
            <person name="Mascher T."/>
            <person name="Medema M.H."/>
            <person name="Devos D.P."/>
            <person name="Kaster A.-K."/>
            <person name="Ovreas L."/>
            <person name="Rohde M."/>
            <person name="Galperin M.Y."/>
            <person name="Jogler C."/>
        </authorList>
    </citation>
    <scope>NUCLEOTIDE SEQUENCE [LARGE SCALE GENOMIC DNA]</scope>
    <source>
        <strain evidence="9 10">CA85</strain>
    </source>
</reference>
<dbReference type="GO" id="GO:0005886">
    <property type="term" value="C:plasma membrane"/>
    <property type="evidence" value="ECO:0007669"/>
    <property type="project" value="UniProtKB-SubCell"/>
</dbReference>
<dbReference type="OrthoDB" id="287326at2"/>
<accession>A0A5C5YHE3</accession>
<proteinExistence type="inferred from homology"/>
<keyword evidence="7" id="KW-0653">Protein transport</keyword>
<dbReference type="AlphaFoldDB" id="A0A5C5YHE3"/>
<evidence type="ECO:0000256" key="3">
    <source>
        <dbReference type="ARBA" id="ARBA00022475"/>
    </source>
</evidence>
<dbReference type="Gene3D" id="3.30.420.270">
    <property type="match status" value="1"/>
</dbReference>
<gene>
    <name evidence="9" type="ORF">CA85_08990</name>
</gene>
<dbReference type="PANTHER" id="PTHR30558:SF3">
    <property type="entry name" value="BIOPOLYMER TRANSPORT PROTEIN EXBD-RELATED"/>
    <property type="match status" value="1"/>
</dbReference>
<evidence type="ECO:0000256" key="7">
    <source>
        <dbReference type="RuleBase" id="RU003879"/>
    </source>
</evidence>
<evidence type="ECO:0000256" key="4">
    <source>
        <dbReference type="ARBA" id="ARBA00022692"/>
    </source>
</evidence>
<organism evidence="9 10">
    <name type="scientific">Allorhodopirellula solitaria</name>
    <dbReference type="NCBI Taxonomy" id="2527987"/>
    <lineage>
        <taxon>Bacteria</taxon>
        <taxon>Pseudomonadati</taxon>
        <taxon>Planctomycetota</taxon>
        <taxon>Planctomycetia</taxon>
        <taxon>Pirellulales</taxon>
        <taxon>Pirellulaceae</taxon>
        <taxon>Allorhodopirellula</taxon>
    </lineage>
</organism>